<gene>
    <name evidence="1" type="ORF">A4U43_C04F4670</name>
</gene>
<accession>A0A5P1EYC3</accession>
<reference evidence="2" key="1">
    <citation type="journal article" date="2017" name="Nat. Commun.">
        <title>The asparagus genome sheds light on the origin and evolution of a young Y chromosome.</title>
        <authorList>
            <person name="Harkess A."/>
            <person name="Zhou J."/>
            <person name="Xu C."/>
            <person name="Bowers J.E."/>
            <person name="Van der Hulst R."/>
            <person name="Ayyampalayam S."/>
            <person name="Mercati F."/>
            <person name="Riccardi P."/>
            <person name="McKain M.R."/>
            <person name="Kakrana A."/>
            <person name="Tang H."/>
            <person name="Ray J."/>
            <person name="Groenendijk J."/>
            <person name="Arikit S."/>
            <person name="Mathioni S.M."/>
            <person name="Nakano M."/>
            <person name="Shan H."/>
            <person name="Telgmann-Rauber A."/>
            <person name="Kanno A."/>
            <person name="Yue Z."/>
            <person name="Chen H."/>
            <person name="Li W."/>
            <person name="Chen Y."/>
            <person name="Xu X."/>
            <person name="Zhang Y."/>
            <person name="Luo S."/>
            <person name="Chen H."/>
            <person name="Gao J."/>
            <person name="Mao Z."/>
            <person name="Pires J.C."/>
            <person name="Luo M."/>
            <person name="Kudrna D."/>
            <person name="Wing R.A."/>
            <person name="Meyers B.C."/>
            <person name="Yi K."/>
            <person name="Kong H."/>
            <person name="Lavrijsen P."/>
            <person name="Sunseri F."/>
            <person name="Falavigna A."/>
            <person name="Ye Y."/>
            <person name="Leebens-Mack J.H."/>
            <person name="Chen G."/>
        </authorList>
    </citation>
    <scope>NUCLEOTIDE SEQUENCE [LARGE SCALE GENOMIC DNA]</scope>
    <source>
        <strain evidence="2">cv. DH0086</strain>
    </source>
</reference>
<protein>
    <submittedName>
        <fullName evidence="1">Uncharacterized protein</fullName>
    </submittedName>
</protein>
<dbReference type="EMBL" id="CM007384">
    <property type="protein sequence ID" value="ONK71095.1"/>
    <property type="molecule type" value="Genomic_DNA"/>
</dbReference>
<name>A0A5P1EYC3_ASPOF</name>
<keyword evidence="2" id="KW-1185">Reference proteome</keyword>
<sequence>SHSKAPYRRVLDSICWDLKNILDKIVAVLPAIESARPEYTAGVQELCSLNSTIEKTKLLIRHCAESSKLYL</sequence>
<organism evidence="1 2">
    <name type="scientific">Asparagus officinalis</name>
    <name type="common">Garden asparagus</name>
    <dbReference type="NCBI Taxonomy" id="4686"/>
    <lineage>
        <taxon>Eukaryota</taxon>
        <taxon>Viridiplantae</taxon>
        <taxon>Streptophyta</taxon>
        <taxon>Embryophyta</taxon>
        <taxon>Tracheophyta</taxon>
        <taxon>Spermatophyta</taxon>
        <taxon>Magnoliopsida</taxon>
        <taxon>Liliopsida</taxon>
        <taxon>Asparagales</taxon>
        <taxon>Asparagaceae</taxon>
        <taxon>Asparagoideae</taxon>
        <taxon>Asparagus</taxon>
    </lineage>
</organism>
<feature type="non-terminal residue" evidence="1">
    <location>
        <position position="1"/>
    </location>
</feature>
<dbReference type="AlphaFoldDB" id="A0A5P1EYC3"/>
<dbReference type="Gramene" id="ONK71095">
    <property type="protein sequence ID" value="ONK71095"/>
    <property type="gene ID" value="A4U43_C04F4670"/>
</dbReference>
<evidence type="ECO:0000313" key="2">
    <source>
        <dbReference type="Proteomes" id="UP000243459"/>
    </source>
</evidence>
<dbReference type="Proteomes" id="UP000243459">
    <property type="component" value="Chromosome 4"/>
</dbReference>
<proteinExistence type="predicted"/>
<dbReference type="OMA" id="LDSICWD"/>
<feature type="non-terminal residue" evidence="1">
    <location>
        <position position="71"/>
    </location>
</feature>
<evidence type="ECO:0000313" key="1">
    <source>
        <dbReference type="EMBL" id="ONK71095.1"/>
    </source>
</evidence>